<comment type="subcellular location">
    <subcellularLocation>
        <location evidence="2">Cell inner membrane</location>
        <topology evidence="2">Multi-pass membrane protein</topology>
    </subcellularLocation>
</comment>
<evidence type="ECO:0000313" key="13">
    <source>
        <dbReference type="EMBL" id="GAA4499950.1"/>
    </source>
</evidence>
<comment type="similarity">
    <text evidence="3">Belongs to the LptF/LptG family.</text>
</comment>
<comment type="subunit">
    <text evidence="11">Component of the lipopolysaccharide transport and assembly complex. The LptBFG transporter is composed of two ATP-binding proteins (LptB) and two transmembrane proteins (LptF and LptG).</text>
</comment>
<feature type="transmembrane region" description="Helical" evidence="12">
    <location>
        <begin position="16"/>
        <end position="35"/>
    </location>
</feature>
<keyword evidence="6" id="KW-1003">Cell membrane</keyword>
<name>A0ABP8QCX2_9GAMM</name>
<evidence type="ECO:0000256" key="11">
    <source>
        <dbReference type="ARBA" id="ARBA00026081"/>
    </source>
</evidence>
<feature type="transmembrane region" description="Helical" evidence="12">
    <location>
        <begin position="97"/>
        <end position="121"/>
    </location>
</feature>
<feature type="transmembrane region" description="Helical" evidence="12">
    <location>
        <begin position="327"/>
        <end position="346"/>
    </location>
</feature>
<keyword evidence="5" id="KW-0813">Transport</keyword>
<dbReference type="PANTHER" id="PTHR33529:SF7">
    <property type="entry name" value="LIPOPOLYSACCHARIDE EXPORT SYSTEM PERMEASE PROTEIN LPTF"/>
    <property type="match status" value="1"/>
</dbReference>
<evidence type="ECO:0000256" key="10">
    <source>
        <dbReference type="ARBA" id="ARBA00023136"/>
    </source>
</evidence>
<feature type="transmembrane region" description="Helical" evidence="12">
    <location>
        <begin position="56"/>
        <end position="77"/>
    </location>
</feature>
<dbReference type="Proteomes" id="UP001501321">
    <property type="component" value="Unassembled WGS sequence"/>
</dbReference>
<accession>A0ABP8QCX2</accession>
<organism evidence="13 14">
    <name type="scientific">Pseudaeromonas paramecii</name>
    <dbReference type="NCBI Taxonomy" id="2138166"/>
    <lineage>
        <taxon>Bacteria</taxon>
        <taxon>Pseudomonadati</taxon>
        <taxon>Pseudomonadota</taxon>
        <taxon>Gammaproteobacteria</taxon>
        <taxon>Aeromonadales</taxon>
        <taxon>Aeromonadaceae</taxon>
        <taxon>Pseudaeromonas</taxon>
    </lineage>
</organism>
<dbReference type="RefSeq" id="WP_345012793.1">
    <property type="nucleotide sequence ID" value="NZ_BAABFC010000013.1"/>
</dbReference>
<proteinExistence type="inferred from homology"/>
<evidence type="ECO:0000256" key="7">
    <source>
        <dbReference type="ARBA" id="ARBA00022519"/>
    </source>
</evidence>
<keyword evidence="10 12" id="KW-0472">Membrane</keyword>
<evidence type="ECO:0000256" key="6">
    <source>
        <dbReference type="ARBA" id="ARBA00022475"/>
    </source>
</evidence>
<dbReference type="Pfam" id="PF03739">
    <property type="entry name" value="LptF_LptG"/>
    <property type="match status" value="1"/>
</dbReference>
<dbReference type="InterPro" id="IPR005495">
    <property type="entry name" value="LptG/LptF_permease"/>
</dbReference>
<dbReference type="InterPro" id="IPR030922">
    <property type="entry name" value="LptF"/>
</dbReference>
<comment type="function">
    <text evidence="1">Part of the ABC transporter complex LptBFG involved in the translocation of lipopolysaccharide (LPS) from the inner membrane to the outer membrane.</text>
</comment>
<dbReference type="NCBIfam" id="TIGR04407">
    <property type="entry name" value="LptF_YjgP"/>
    <property type="match status" value="1"/>
</dbReference>
<feature type="transmembrane region" description="Helical" evidence="12">
    <location>
        <begin position="272"/>
        <end position="291"/>
    </location>
</feature>
<evidence type="ECO:0000256" key="2">
    <source>
        <dbReference type="ARBA" id="ARBA00004429"/>
    </source>
</evidence>
<evidence type="ECO:0000256" key="9">
    <source>
        <dbReference type="ARBA" id="ARBA00022989"/>
    </source>
</evidence>
<evidence type="ECO:0000256" key="12">
    <source>
        <dbReference type="SAM" id="Phobius"/>
    </source>
</evidence>
<reference evidence="14" key="1">
    <citation type="journal article" date="2019" name="Int. J. Syst. Evol. Microbiol.">
        <title>The Global Catalogue of Microorganisms (GCM) 10K type strain sequencing project: providing services to taxonomists for standard genome sequencing and annotation.</title>
        <authorList>
            <consortium name="The Broad Institute Genomics Platform"/>
            <consortium name="The Broad Institute Genome Sequencing Center for Infectious Disease"/>
            <person name="Wu L."/>
            <person name="Ma J."/>
        </authorList>
    </citation>
    <scope>NUCLEOTIDE SEQUENCE [LARGE SCALE GENOMIC DNA]</scope>
    <source>
        <strain evidence="14">JCM 32226</strain>
    </source>
</reference>
<evidence type="ECO:0000256" key="3">
    <source>
        <dbReference type="ARBA" id="ARBA00007725"/>
    </source>
</evidence>
<evidence type="ECO:0000256" key="5">
    <source>
        <dbReference type="ARBA" id="ARBA00022448"/>
    </source>
</evidence>
<evidence type="ECO:0000256" key="8">
    <source>
        <dbReference type="ARBA" id="ARBA00022692"/>
    </source>
</evidence>
<keyword evidence="14" id="KW-1185">Reference proteome</keyword>
<gene>
    <name evidence="13" type="primary">lptF</name>
    <name evidence="13" type="ORF">GCM10023095_20880</name>
</gene>
<keyword evidence="8 12" id="KW-0812">Transmembrane</keyword>
<keyword evidence="9 12" id="KW-1133">Transmembrane helix</keyword>
<evidence type="ECO:0000256" key="4">
    <source>
        <dbReference type="ARBA" id="ARBA00014213"/>
    </source>
</evidence>
<dbReference type="PANTHER" id="PTHR33529">
    <property type="entry name" value="SLR0882 PROTEIN-RELATED"/>
    <property type="match status" value="1"/>
</dbReference>
<protein>
    <recommendedName>
        <fullName evidence="4">Lipopolysaccharide export system permease protein LptF</fullName>
    </recommendedName>
</protein>
<feature type="transmembrane region" description="Helical" evidence="12">
    <location>
        <begin position="297"/>
        <end position="315"/>
    </location>
</feature>
<dbReference type="EMBL" id="BAABFC010000013">
    <property type="protein sequence ID" value="GAA4499950.1"/>
    <property type="molecule type" value="Genomic_DNA"/>
</dbReference>
<evidence type="ECO:0000313" key="14">
    <source>
        <dbReference type="Proteomes" id="UP001501321"/>
    </source>
</evidence>
<comment type="caution">
    <text evidence="13">The sequence shown here is derived from an EMBL/GenBank/DDBJ whole genome shotgun (WGS) entry which is preliminary data.</text>
</comment>
<keyword evidence="7" id="KW-0997">Cell inner membrane</keyword>
<evidence type="ECO:0000256" key="1">
    <source>
        <dbReference type="ARBA" id="ARBA00002265"/>
    </source>
</evidence>
<sequence length="369" mass="41395">MIVFRYLFKETFKTQLSVLFILLMIFMSQNFIRVLSKAVKGSIPTQLVTELMMLNVPNMALLMLPISLFVGILFAHGRLYAESEMTVLKALGLGPRYIMSTALLLALLTGVLAIGNTFWLAPWAQRQQIDLLERAKRDPSFTAIEEGRFLSLNSGKLVVYVDELKDKGKDLERIFVLQQATDKQGPAIIVANNGRLSSDDNGLRWVTLQDGHRYAAPLKGDGFNISSFEQYRAWIPLGQEEQDARQEVSSLDWQKLAESEDPKAKSEMQWRISLPISILVLTLIVVPLAQVNPRQGRYAKLLPAILLYLSYYLLLSAGRSAMERGTLPAMPGLFIVPLVYLLLFAIPLNLGGTRWWQALRLRVKGGVGA</sequence>